<keyword evidence="2 5" id="KW-0238">DNA-binding</keyword>
<dbReference type="EnsemblMetazoa" id="G14758.2">
    <property type="protein sequence ID" value="G14758.2:cds"/>
    <property type="gene ID" value="G14758"/>
</dbReference>
<organism evidence="9 10">
    <name type="scientific">Magallana gigas</name>
    <name type="common">Pacific oyster</name>
    <name type="synonym">Crassostrea gigas</name>
    <dbReference type="NCBI Taxonomy" id="29159"/>
    <lineage>
        <taxon>Eukaryota</taxon>
        <taxon>Metazoa</taxon>
        <taxon>Spiralia</taxon>
        <taxon>Lophotrochozoa</taxon>
        <taxon>Mollusca</taxon>
        <taxon>Bivalvia</taxon>
        <taxon>Autobranchia</taxon>
        <taxon>Pteriomorphia</taxon>
        <taxon>Ostreida</taxon>
        <taxon>Ostreoidea</taxon>
        <taxon>Ostreidae</taxon>
        <taxon>Magallana</taxon>
    </lineage>
</organism>
<dbReference type="SUPFAM" id="SSF46689">
    <property type="entry name" value="Homeodomain-like"/>
    <property type="match status" value="1"/>
</dbReference>
<dbReference type="PROSITE" id="PS00027">
    <property type="entry name" value="HOMEOBOX_1"/>
    <property type="match status" value="1"/>
</dbReference>
<dbReference type="PROSITE" id="PS50071">
    <property type="entry name" value="HOMEOBOX_2"/>
    <property type="match status" value="1"/>
</dbReference>
<dbReference type="AlphaFoldDB" id="A0A8W8INP6"/>
<evidence type="ECO:0000256" key="1">
    <source>
        <dbReference type="ARBA" id="ARBA00004123"/>
    </source>
</evidence>
<accession>A0A8W8INP6</accession>
<dbReference type="GO" id="GO:0000981">
    <property type="term" value="F:DNA-binding transcription factor activity, RNA polymerase II-specific"/>
    <property type="evidence" value="ECO:0007669"/>
    <property type="project" value="InterPro"/>
</dbReference>
<dbReference type="InterPro" id="IPR020479">
    <property type="entry name" value="HD_metazoa"/>
</dbReference>
<dbReference type="GO" id="GO:0005634">
    <property type="term" value="C:nucleus"/>
    <property type="evidence" value="ECO:0007669"/>
    <property type="project" value="UniProtKB-SubCell"/>
</dbReference>
<dbReference type="PRINTS" id="PR00031">
    <property type="entry name" value="HTHREPRESSR"/>
</dbReference>
<dbReference type="SMART" id="SM00389">
    <property type="entry name" value="HOX"/>
    <property type="match status" value="1"/>
</dbReference>
<dbReference type="EnsemblMetazoa" id="G14758.1">
    <property type="protein sequence ID" value="G14758.1:cds"/>
    <property type="gene ID" value="G14758"/>
</dbReference>
<dbReference type="PRINTS" id="PR00024">
    <property type="entry name" value="HOMEOBOX"/>
</dbReference>
<dbReference type="Gene3D" id="1.10.10.60">
    <property type="entry name" value="Homeodomain-like"/>
    <property type="match status" value="1"/>
</dbReference>
<dbReference type="CDD" id="cd00086">
    <property type="entry name" value="homeodomain"/>
    <property type="match status" value="1"/>
</dbReference>
<evidence type="ECO:0000259" key="8">
    <source>
        <dbReference type="PROSITE" id="PS50071"/>
    </source>
</evidence>
<evidence type="ECO:0000313" key="10">
    <source>
        <dbReference type="Proteomes" id="UP000005408"/>
    </source>
</evidence>
<name>A0A8W8INP6_MAGGI</name>
<protein>
    <recommendedName>
        <fullName evidence="8">Homeobox domain-containing protein</fullName>
    </recommendedName>
</protein>
<dbReference type="PANTHER" id="PTHR24339:SF28">
    <property type="entry name" value="E5-RELATED"/>
    <property type="match status" value="1"/>
</dbReference>
<sequence length="254" mass="29528">MLISPKSNPFSIDSLLGIKETVAEPKDNENTTQNETLCKTDPKGEGKIVTEGRADFERNQIDRVSYSTLNLRGDSLHTYGKSDYDSEHTFGFISERQREVLLQRQNEQLGHCRVRYWGAPRYHDPLSPWQYRYPSQGPLSRFIDSSLLLPNLRKSKRIRTAFSPTQLLQLEHAFEKNHYVVGQERKELALKLGLSETQVKVWFQNRRTKYKRVKAEEDMTMAPSKNRSHVIRDQVTKKSDCRYDSSSEESDIDV</sequence>
<feature type="region of interest" description="Disordered" evidence="7">
    <location>
        <begin position="24"/>
        <end position="45"/>
    </location>
</feature>
<proteinExistence type="predicted"/>
<evidence type="ECO:0000256" key="5">
    <source>
        <dbReference type="PROSITE-ProRule" id="PRU00108"/>
    </source>
</evidence>
<dbReference type="InterPro" id="IPR009057">
    <property type="entry name" value="Homeodomain-like_sf"/>
</dbReference>
<evidence type="ECO:0000256" key="3">
    <source>
        <dbReference type="ARBA" id="ARBA00023155"/>
    </source>
</evidence>
<dbReference type="InterPro" id="IPR001356">
    <property type="entry name" value="HD"/>
</dbReference>
<dbReference type="FunFam" id="1.10.10.60:FF:000081">
    <property type="entry name" value="Empty spiracles homeobox 2"/>
    <property type="match status" value="1"/>
</dbReference>
<dbReference type="Pfam" id="PF00046">
    <property type="entry name" value="Homeodomain"/>
    <property type="match status" value="1"/>
</dbReference>
<keyword evidence="3 5" id="KW-0371">Homeobox</keyword>
<evidence type="ECO:0000256" key="6">
    <source>
        <dbReference type="RuleBase" id="RU000682"/>
    </source>
</evidence>
<dbReference type="OrthoDB" id="6159439at2759"/>
<keyword evidence="4 5" id="KW-0539">Nucleus</keyword>
<comment type="subcellular location">
    <subcellularLocation>
        <location evidence="1 5 6">Nucleus</location>
    </subcellularLocation>
</comment>
<evidence type="ECO:0000256" key="4">
    <source>
        <dbReference type="ARBA" id="ARBA00023242"/>
    </source>
</evidence>
<dbReference type="InterPro" id="IPR000047">
    <property type="entry name" value="HTH_motif"/>
</dbReference>
<dbReference type="PANTHER" id="PTHR24339">
    <property type="entry name" value="HOMEOBOX PROTEIN EMX-RELATED"/>
    <property type="match status" value="1"/>
</dbReference>
<dbReference type="GO" id="GO:0000978">
    <property type="term" value="F:RNA polymerase II cis-regulatory region sequence-specific DNA binding"/>
    <property type="evidence" value="ECO:0007669"/>
    <property type="project" value="TreeGrafter"/>
</dbReference>
<dbReference type="Proteomes" id="UP000005408">
    <property type="component" value="Unassembled WGS sequence"/>
</dbReference>
<keyword evidence="10" id="KW-1185">Reference proteome</keyword>
<feature type="compositionally biased region" description="Basic and acidic residues" evidence="7">
    <location>
        <begin position="230"/>
        <end position="245"/>
    </location>
</feature>
<dbReference type="EnsemblMetazoa" id="G14758.7">
    <property type="protein sequence ID" value="G14758.7:cds"/>
    <property type="gene ID" value="G14758"/>
</dbReference>
<evidence type="ECO:0000313" key="9">
    <source>
        <dbReference type="EnsemblMetazoa" id="G14758.2:cds"/>
    </source>
</evidence>
<dbReference type="InterPro" id="IPR017970">
    <property type="entry name" value="Homeobox_CS"/>
</dbReference>
<dbReference type="EnsemblMetazoa" id="G14758.3">
    <property type="protein sequence ID" value="G14758.3:cds"/>
    <property type="gene ID" value="G14758"/>
</dbReference>
<dbReference type="OMA" id="VNDYHRI"/>
<dbReference type="InterPro" id="IPR050877">
    <property type="entry name" value="EMX-VAX-Noto_Homeobox_TFs"/>
</dbReference>
<reference evidence="9" key="1">
    <citation type="submission" date="2022-08" db="UniProtKB">
        <authorList>
            <consortium name="EnsemblMetazoa"/>
        </authorList>
    </citation>
    <scope>IDENTIFICATION</scope>
    <source>
        <strain evidence="9">05x7-T-G4-1.051#20</strain>
    </source>
</reference>
<feature type="region of interest" description="Disordered" evidence="7">
    <location>
        <begin position="219"/>
        <end position="254"/>
    </location>
</feature>
<evidence type="ECO:0000256" key="2">
    <source>
        <dbReference type="ARBA" id="ARBA00023125"/>
    </source>
</evidence>
<feature type="domain" description="Homeobox" evidence="8">
    <location>
        <begin position="153"/>
        <end position="213"/>
    </location>
</feature>
<evidence type="ECO:0000256" key="7">
    <source>
        <dbReference type="SAM" id="MobiDB-lite"/>
    </source>
</evidence>
<feature type="DNA-binding region" description="Homeobox" evidence="5">
    <location>
        <begin position="155"/>
        <end position="214"/>
    </location>
</feature>